<keyword evidence="2" id="KW-1185">Reference proteome</keyword>
<organism evidence="1 2">
    <name type="scientific">Passalora fulva</name>
    <name type="common">Tomato leaf mold</name>
    <name type="synonym">Cladosporium fulvum</name>
    <dbReference type="NCBI Taxonomy" id="5499"/>
    <lineage>
        <taxon>Eukaryota</taxon>
        <taxon>Fungi</taxon>
        <taxon>Dikarya</taxon>
        <taxon>Ascomycota</taxon>
        <taxon>Pezizomycotina</taxon>
        <taxon>Dothideomycetes</taxon>
        <taxon>Dothideomycetidae</taxon>
        <taxon>Mycosphaerellales</taxon>
        <taxon>Mycosphaerellaceae</taxon>
        <taxon>Fulvia</taxon>
    </lineage>
</organism>
<evidence type="ECO:0000313" key="2">
    <source>
        <dbReference type="Proteomes" id="UP000756132"/>
    </source>
</evidence>
<dbReference type="Proteomes" id="UP000756132">
    <property type="component" value="Chromosome 1"/>
</dbReference>
<dbReference type="AlphaFoldDB" id="A0A9Q8L8B1"/>
<proteinExistence type="predicted"/>
<dbReference type="KEGG" id="ffu:CLAFUR5_01909"/>
<dbReference type="GeneID" id="71981787"/>
<evidence type="ECO:0000313" key="1">
    <source>
        <dbReference type="EMBL" id="UJO12655.1"/>
    </source>
</evidence>
<protein>
    <submittedName>
        <fullName evidence="1">Uncharacterized protein</fullName>
    </submittedName>
</protein>
<reference evidence="1" key="1">
    <citation type="submission" date="2021-12" db="EMBL/GenBank/DDBJ databases">
        <authorList>
            <person name="Zaccaron A."/>
            <person name="Stergiopoulos I."/>
        </authorList>
    </citation>
    <scope>NUCLEOTIDE SEQUENCE</scope>
    <source>
        <strain evidence="1">Race5_Kim</strain>
    </source>
</reference>
<gene>
    <name evidence="1" type="ORF">CLAFUR5_01909</name>
</gene>
<sequence length="91" mass="10068">MSAERKNCGSEYRHYGMEPPHELSMLLTLVVQLGVALVSPALSGDIQSHILRFSSVDRSPKSQAGKKLQLFGVLMTVKMSYHTTVHEVQIA</sequence>
<name>A0A9Q8L8B1_PASFU</name>
<reference evidence="1" key="2">
    <citation type="journal article" date="2022" name="Microb. Genom.">
        <title>A chromosome-scale genome assembly of the tomato pathogen Cladosporium fulvum reveals a compartmentalized genome architecture and the presence of a dispensable chromosome.</title>
        <authorList>
            <person name="Zaccaron A.Z."/>
            <person name="Chen L.H."/>
            <person name="Samaras A."/>
            <person name="Stergiopoulos I."/>
        </authorList>
    </citation>
    <scope>NUCLEOTIDE SEQUENCE</scope>
    <source>
        <strain evidence="1">Race5_Kim</strain>
    </source>
</reference>
<dbReference type="RefSeq" id="XP_047757021.1">
    <property type="nucleotide sequence ID" value="XM_047901057.1"/>
</dbReference>
<dbReference type="EMBL" id="CP090163">
    <property type="protein sequence ID" value="UJO12655.1"/>
    <property type="molecule type" value="Genomic_DNA"/>
</dbReference>
<accession>A0A9Q8L8B1</accession>